<reference evidence="1" key="1">
    <citation type="submission" date="2018-06" db="EMBL/GenBank/DDBJ databases">
        <authorList>
            <person name="Zhirakovskaya E."/>
        </authorList>
    </citation>
    <scope>NUCLEOTIDE SEQUENCE</scope>
</reference>
<proteinExistence type="predicted"/>
<name>A0A3B1CZI3_9ZZZZ</name>
<protein>
    <submittedName>
        <fullName evidence="1">Uncharacterized protein</fullName>
    </submittedName>
</protein>
<dbReference type="EMBL" id="UOGD01000442">
    <property type="protein sequence ID" value="VAX29238.1"/>
    <property type="molecule type" value="Genomic_DNA"/>
</dbReference>
<organism evidence="1">
    <name type="scientific">hydrothermal vent metagenome</name>
    <dbReference type="NCBI Taxonomy" id="652676"/>
    <lineage>
        <taxon>unclassified sequences</taxon>
        <taxon>metagenomes</taxon>
        <taxon>ecological metagenomes</taxon>
    </lineage>
</organism>
<dbReference type="AlphaFoldDB" id="A0A3B1CZI3"/>
<gene>
    <name evidence="1" type="ORF">MNBD_IGNAVI01-3220</name>
</gene>
<sequence length="83" mass="9509">NTTETADYLINNINTVRVNYDAVDNIGKQYSRADTGYFHVKGYRGTTAEDHMKHLFNMDKMLKQAVDILSTSTNIEGDRKQHN</sequence>
<accession>A0A3B1CZI3</accession>
<feature type="non-terminal residue" evidence="1">
    <location>
        <position position="1"/>
    </location>
</feature>
<evidence type="ECO:0000313" key="1">
    <source>
        <dbReference type="EMBL" id="VAX29238.1"/>
    </source>
</evidence>